<name>A0A0F9ECH4_9ZZZZ</name>
<organism evidence="1">
    <name type="scientific">marine sediment metagenome</name>
    <dbReference type="NCBI Taxonomy" id="412755"/>
    <lineage>
        <taxon>unclassified sequences</taxon>
        <taxon>metagenomes</taxon>
        <taxon>ecological metagenomes</taxon>
    </lineage>
</organism>
<protein>
    <submittedName>
        <fullName evidence="1">Uncharacterized protein</fullName>
    </submittedName>
</protein>
<gene>
    <name evidence="1" type="ORF">LCGC14_2170200</name>
</gene>
<sequence>MVEKVTSLDNIVTDGLVLKRLAKQGIDPQFVEFWHDYAPRSKGKGYNPYA</sequence>
<accession>A0A0F9ECH4</accession>
<feature type="non-terminal residue" evidence="1">
    <location>
        <position position="50"/>
    </location>
</feature>
<proteinExistence type="predicted"/>
<evidence type="ECO:0000313" key="1">
    <source>
        <dbReference type="EMBL" id="KKL63931.1"/>
    </source>
</evidence>
<reference evidence="1" key="1">
    <citation type="journal article" date="2015" name="Nature">
        <title>Complex archaea that bridge the gap between prokaryotes and eukaryotes.</title>
        <authorList>
            <person name="Spang A."/>
            <person name="Saw J.H."/>
            <person name="Jorgensen S.L."/>
            <person name="Zaremba-Niedzwiedzka K."/>
            <person name="Martijn J."/>
            <person name="Lind A.E."/>
            <person name="van Eijk R."/>
            <person name="Schleper C."/>
            <person name="Guy L."/>
            <person name="Ettema T.J."/>
        </authorList>
    </citation>
    <scope>NUCLEOTIDE SEQUENCE</scope>
</reference>
<dbReference type="AlphaFoldDB" id="A0A0F9ECH4"/>
<comment type="caution">
    <text evidence="1">The sequence shown here is derived from an EMBL/GenBank/DDBJ whole genome shotgun (WGS) entry which is preliminary data.</text>
</comment>
<dbReference type="EMBL" id="LAZR01028002">
    <property type="protein sequence ID" value="KKL63931.1"/>
    <property type="molecule type" value="Genomic_DNA"/>
</dbReference>